<keyword evidence="4 7" id="KW-0547">Nucleotide-binding</keyword>
<dbReference type="OrthoDB" id="9802453at2"/>
<dbReference type="InterPro" id="IPR004372">
    <property type="entry name" value="Ac/propionate_kinase"/>
</dbReference>
<keyword evidence="10" id="KW-1185">Reference proteome</keyword>
<feature type="binding site" evidence="7">
    <location>
        <begin position="330"/>
        <end position="334"/>
    </location>
    <ligand>
        <name>ATP</name>
        <dbReference type="ChEBI" id="CHEBI:30616"/>
    </ligand>
</feature>
<dbReference type="HAMAP" id="MF_00020">
    <property type="entry name" value="Acetate_kinase"/>
    <property type="match status" value="1"/>
</dbReference>
<dbReference type="GO" id="GO:0005524">
    <property type="term" value="F:ATP binding"/>
    <property type="evidence" value="ECO:0007669"/>
    <property type="project" value="UniProtKB-KW"/>
</dbReference>
<accession>A0A8J6P1Z9</accession>
<feature type="site" description="Transition state stabilizer" evidence="7">
    <location>
        <position position="180"/>
    </location>
</feature>
<feature type="binding site" evidence="7">
    <location>
        <position position="90"/>
    </location>
    <ligand>
        <name>substrate</name>
    </ligand>
</feature>
<organism evidence="9 10">
    <name type="scientific">Massiliimalia timonensis</name>
    <dbReference type="NCBI Taxonomy" id="1987501"/>
    <lineage>
        <taxon>Bacteria</taxon>
        <taxon>Bacillati</taxon>
        <taxon>Bacillota</taxon>
        <taxon>Clostridia</taxon>
        <taxon>Eubacteriales</taxon>
        <taxon>Oscillospiraceae</taxon>
        <taxon>Massiliimalia</taxon>
    </lineage>
</organism>
<comment type="catalytic activity">
    <reaction evidence="7">
        <text>acetate + ATP = acetyl phosphate + ADP</text>
        <dbReference type="Rhea" id="RHEA:11352"/>
        <dbReference type="ChEBI" id="CHEBI:22191"/>
        <dbReference type="ChEBI" id="CHEBI:30089"/>
        <dbReference type="ChEBI" id="CHEBI:30616"/>
        <dbReference type="ChEBI" id="CHEBI:456216"/>
        <dbReference type="EC" id="2.7.2.1"/>
    </reaction>
</comment>
<gene>
    <name evidence="7" type="primary">ackA</name>
    <name evidence="9" type="ORF">H8702_00445</name>
</gene>
<dbReference type="GO" id="GO:0000287">
    <property type="term" value="F:magnesium ion binding"/>
    <property type="evidence" value="ECO:0007669"/>
    <property type="project" value="UniProtKB-UniRule"/>
</dbReference>
<dbReference type="UniPathway" id="UPA00340">
    <property type="reaction ID" value="UER00458"/>
</dbReference>
<dbReference type="PROSITE" id="PS01075">
    <property type="entry name" value="ACETATE_KINASE_1"/>
    <property type="match status" value="1"/>
</dbReference>
<evidence type="ECO:0000256" key="7">
    <source>
        <dbReference type="HAMAP-Rule" id="MF_00020"/>
    </source>
</evidence>
<dbReference type="GO" id="GO:0006085">
    <property type="term" value="P:acetyl-CoA biosynthetic process"/>
    <property type="evidence" value="ECO:0007669"/>
    <property type="project" value="UniProtKB-UniRule"/>
</dbReference>
<keyword evidence="5 7" id="KW-0418">Kinase</keyword>
<dbReference type="PANTHER" id="PTHR21060">
    <property type="entry name" value="ACETATE KINASE"/>
    <property type="match status" value="1"/>
</dbReference>
<comment type="pathway">
    <text evidence="7">Metabolic intermediate biosynthesis; acetyl-CoA biosynthesis; acetyl-CoA from acetate: step 1/2.</text>
</comment>
<feature type="binding site" evidence="7">
    <location>
        <begin position="282"/>
        <end position="284"/>
    </location>
    <ligand>
        <name>ATP</name>
        <dbReference type="ChEBI" id="CHEBI:30616"/>
    </ligand>
</feature>
<dbReference type="EC" id="2.7.2.1" evidence="7"/>
<feature type="site" description="Transition state stabilizer" evidence="7">
    <location>
        <position position="240"/>
    </location>
</feature>
<dbReference type="PROSITE" id="PS01076">
    <property type="entry name" value="ACETATE_KINASE_2"/>
    <property type="match status" value="1"/>
</dbReference>
<evidence type="ECO:0000256" key="2">
    <source>
        <dbReference type="ARBA" id="ARBA00022490"/>
    </source>
</evidence>
<dbReference type="PIRSF" id="PIRSF000722">
    <property type="entry name" value="Acetate_prop_kin"/>
    <property type="match status" value="1"/>
</dbReference>
<keyword evidence="2 7" id="KW-0963">Cytoplasm</keyword>
<dbReference type="GO" id="GO:0006083">
    <property type="term" value="P:acetate metabolic process"/>
    <property type="evidence" value="ECO:0007669"/>
    <property type="project" value="TreeGrafter"/>
</dbReference>
<comment type="caution">
    <text evidence="9">The sequence shown here is derived from an EMBL/GenBank/DDBJ whole genome shotgun (WGS) entry which is preliminary data.</text>
</comment>
<comment type="subunit">
    <text evidence="7">Homodimer.</text>
</comment>
<keyword evidence="6 7" id="KW-0067">ATP-binding</keyword>
<evidence type="ECO:0000256" key="1">
    <source>
        <dbReference type="ARBA" id="ARBA00008748"/>
    </source>
</evidence>
<dbReference type="SUPFAM" id="SSF53067">
    <property type="entry name" value="Actin-like ATPase domain"/>
    <property type="match status" value="2"/>
</dbReference>
<evidence type="ECO:0000313" key="10">
    <source>
        <dbReference type="Proteomes" id="UP000632659"/>
    </source>
</evidence>
<feature type="binding site" evidence="7">
    <location>
        <position position="384"/>
    </location>
    <ligand>
        <name>Mg(2+)</name>
        <dbReference type="ChEBI" id="CHEBI:18420"/>
    </ligand>
</feature>
<dbReference type="EMBL" id="JACRTL010000001">
    <property type="protein sequence ID" value="MBC8609588.1"/>
    <property type="molecule type" value="Genomic_DNA"/>
</dbReference>
<dbReference type="InterPro" id="IPR043129">
    <property type="entry name" value="ATPase_NBD"/>
</dbReference>
<sequence length="400" mass="43718">MKVLVINAGSSSLKYQLIDMTSEDVIAKGNCERIGIGGLITHKLADGTTIQEEADFPTHTEAFVKLVELLTTGDKAVVTDLSEIAAVGHRIVQGGKYFSESVLATDEVIDRIESISDLAPLHNPAHVQAIRACQKVFPAGTPQVVVFDTAFHQTMPPKAYMYGLPYEYYEKYQVRKYGFHGTSHRFVTARLAELIGGVEGKKVVTCHLGNGSSIAAVDNGKCVDTTMGFTPLDGLVMGTRSGAVDPSVILYIMKHENLTPDEMSNILNKQSGFLGMSGVTSDSRDLIKASEEGSERSQETIDKFRYQIRKYIGSYAAAMGGLDAVVFTGGIGENSDELRHDVCTNMEVLGIHFDDAKNVELNRHEGKISKDDSKVQVWIIPTNEELLIARDTKHIVEGMK</sequence>
<evidence type="ECO:0000256" key="5">
    <source>
        <dbReference type="ARBA" id="ARBA00022777"/>
    </source>
</evidence>
<proteinExistence type="inferred from homology"/>
<feature type="binding site" evidence="7">
    <location>
        <position position="14"/>
    </location>
    <ligand>
        <name>ATP</name>
        <dbReference type="ChEBI" id="CHEBI:30616"/>
    </ligand>
</feature>
<keyword evidence="3 7" id="KW-0808">Transferase</keyword>
<dbReference type="NCBIfam" id="TIGR00016">
    <property type="entry name" value="ackA"/>
    <property type="match status" value="1"/>
</dbReference>
<dbReference type="RefSeq" id="WP_093988067.1">
    <property type="nucleotide sequence ID" value="NZ_FYDD01000003.1"/>
</dbReference>
<name>A0A8J6P1Z9_9FIRM</name>
<dbReference type="PANTHER" id="PTHR21060:SF15">
    <property type="entry name" value="ACETATE KINASE-RELATED"/>
    <property type="match status" value="1"/>
</dbReference>
<comment type="subcellular location">
    <subcellularLocation>
        <location evidence="7">Cytoplasm</location>
    </subcellularLocation>
</comment>
<keyword evidence="7" id="KW-0460">Magnesium</keyword>
<evidence type="ECO:0000256" key="3">
    <source>
        <dbReference type="ARBA" id="ARBA00022679"/>
    </source>
</evidence>
<dbReference type="PRINTS" id="PR00471">
    <property type="entry name" value="ACETATEKNASE"/>
</dbReference>
<comment type="cofactor">
    <cofactor evidence="7">
        <name>Mg(2+)</name>
        <dbReference type="ChEBI" id="CHEBI:18420"/>
    </cofactor>
    <cofactor evidence="7">
        <name>Mn(2+)</name>
        <dbReference type="ChEBI" id="CHEBI:29035"/>
    </cofactor>
    <text evidence="7">Mg(2+). Can also accept Mn(2+).</text>
</comment>
<dbReference type="Gene3D" id="3.30.420.40">
    <property type="match status" value="2"/>
</dbReference>
<feature type="binding site" evidence="7">
    <location>
        <begin position="207"/>
        <end position="211"/>
    </location>
    <ligand>
        <name>ATP</name>
        <dbReference type="ChEBI" id="CHEBI:30616"/>
    </ligand>
</feature>
<comment type="similarity">
    <text evidence="1 7 8">Belongs to the acetokinase family.</text>
</comment>
<keyword evidence="7" id="KW-0479">Metal-binding</keyword>
<dbReference type="InterPro" id="IPR000890">
    <property type="entry name" value="Aliphatic_acid_kin_short-chain"/>
</dbReference>
<dbReference type="GO" id="GO:0008776">
    <property type="term" value="F:acetate kinase activity"/>
    <property type="evidence" value="ECO:0007669"/>
    <property type="project" value="UniProtKB-UniRule"/>
</dbReference>
<evidence type="ECO:0000313" key="9">
    <source>
        <dbReference type="EMBL" id="MBC8609588.1"/>
    </source>
</evidence>
<comment type="function">
    <text evidence="7">Catalyzes the formation of acetyl phosphate from acetate and ATP. Can also catalyze the reverse reaction.</text>
</comment>
<dbReference type="CDD" id="cd24010">
    <property type="entry name" value="ASKHA_NBD_AcK_PK"/>
    <property type="match status" value="1"/>
</dbReference>
<feature type="binding site" evidence="7">
    <location>
        <position position="7"/>
    </location>
    <ligand>
        <name>Mg(2+)</name>
        <dbReference type="ChEBI" id="CHEBI:18420"/>
    </ligand>
</feature>
<protein>
    <recommendedName>
        <fullName evidence="7">Acetate kinase</fullName>
        <ecNumber evidence="7">2.7.2.1</ecNumber>
    </recommendedName>
    <alternativeName>
        <fullName evidence="7">Acetokinase</fullName>
    </alternativeName>
</protein>
<feature type="active site" description="Proton donor/acceptor" evidence="7">
    <location>
        <position position="148"/>
    </location>
</feature>
<dbReference type="AlphaFoldDB" id="A0A8J6P1Z9"/>
<evidence type="ECO:0000256" key="8">
    <source>
        <dbReference type="RuleBase" id="RU003835"/>
    </source>
</evidence>
<evidence type="ECO:0000256" key="4">
    <source>
        <dbReference type="ARBA" id="ARBA00022741"/>
    </source>
</evidence>
<evidence type="ECO:0000256" key="6">
    <source>
        <dbReference type="ARBA" id="ARBA00022840"/>
    </source>
</evidence>
<dbReference type="Pfam" id="PF00871">
    <property type="entry name" value="Acetate_kinase"/>
    <property type="match status" value="1"/>
</dbReference>
<dbReference type="InterPro" id="IPR023865">
    <property type="entry name" value="Aliphatic_acid_kinase_CS"/>
</dbReference>
<dbReference type="Proteomes" id="UP000632659">
    <property type="component" value="Unassembled WGS sequence"/>
</dbReference>
<reference evidence="9" key="1">
    <citation type="submission" date="2020-08" db="EMBL/GenBank/DDBJ databases">
        <title>Genome public.</title>
        <authorList>
            <person name="Liu C."/>
            <person name="Sun Q."/>
        </authorList>
    </citation>
    <scope>NUCLEOTIDE SEQUENCE</scope>
    <source>
        <strain evidence="9">NSJ-15</strain>
    </source>
</reference>
<dbReference type="GO" id="GO:0005737">
    <property type="term" value="C:cytoplasm"/>
    <property type="evidence" value="ECO:0007669"/>
    <property type="project" value="UniProtKB-SubCell"/>
</dbReference>